<keyword evidence="5 6" id="KW-0472">Membrane</keyword>
<evidence type="ECO:0000256" key="1">
    <source>
        <dbReference type="ARBA" id="ARBA00004651"/>
    </source>
</evidence>
<evidence type="ECO:0000313" key="8">
    <source>
        <dbReference type="Proteomes" id="UP000184301"/>
    </source>
</evidence>
<accession>A0A1M6I1Q8</accession>
<dbReference type="STRING" id="1121950.SAMN02745243_00188"/>
<evidence type="ECO:0000256" key="3">
    <source>
        <dbReference type="ARBA" id="ARBA00022692"/>
    </source>
</evidence>
<dbReference type="OrthoDB" id="198428at2"/>
<dbReference type="GO" id="GO:0015171">
    <property type="term" value="F:amino acid transmembrane transporter activity"/>
    <property type="evidence" value="ECO:0007669"/>
    <property type="project" value="TreeGrafter"/>
</dbReference>
<dbReference type="AlphaFoldDB" id="A0A1M6I1Q8"/>
<dbReference type="GO" id="GO:0005886">
    <property type="term" value="C:plasma membrane"/>
    <property type="evidence" value="ECO:0007669"/>
    <property type="project" value="UniProtKB-SubCell"/>
</dbReference>
<evidence type="ECO:0000313" key="7">
    <source>
        <dbReference type="EMBL" id="SHJ28368.1"/>
    </source>
</evidence>
<gene>
    <name evidence="7" type="ORF">SAMN02745243_00188</name>
</gene>
<protein>
    <submittedName>
        <fullName evidence="7">Cysteine/O-acetylserine efflux protein</fullName>
    </submittedName>
</protein>
<proteinExistence type="predicted"/>
<comment type="subcellular location">
    <subcellularLocation>
        <location evidence="1">Cell membrane</location>
        <topology evidence="1">Multi-pass membrane protein</topology>
    </subcellularLocation>
</comment>
<dbReference type="Proteomes" id="UP000184301">
    <property type="component" value="Unassembled WGS sequence"/>
</dbReference>
<feature type="transmembrane region" description="Helical" evidence="6">
    <location>
        <begin position="42"/>
        <end position="68"/>
    </location>
</feature>
<evidence type="ECO:0000256" key="5">
    <source>
        <dbReference type="ARBA" id="ARBA00023136"/>
    </source>
</evidence>
<keyword evidence="2" id="KW-1003">Cell membrane</keyword>
<sequence>MPFTVFLEMTISACITVWSPGPNNILLLSTASRYGVKKNLHLLLGIWTGSLTLMCLSGIFCSTLARVVPGIQPVMKYIGAVYILFLAWTTLRRRPPSDADTGKDPSYLMGLILQLLNVKIIVYGLTMFSSFILPYETRIPALFLFAVYLMVLGAVGNLIWAVAGNILRHAYDSHYKLMNLVMALLLVWCALRIVGLL</sequence>
<dbReference type="EMBL" id="FQZY01000006">
    <property type="protein sequence ID" value="SHJ28368.1"/>
    <property type="molecule type" value="Genomic_DNA"/>
</dbReference>
<reference evidence="7 8" key="1">
    <citation type="submission" date="2016-11" db="EMBL/GenBank/DDBJ databases">
        <authorList>
            <person name="Jaros S."/>
            <person name="Januszkiewicz K."/>
            <person name="Wedrychowicz H."/>
        </authorList>
    </citation>
    <scope>NUCLEOTIDE SEQUENCE [LARGE SCALE GENOMIC DNA]</scope>
    <source>
        <strain evidence="7 8">DSM 15480</strain>
    </source>
</reference>
<dbReference type="PANTHER" id="PTHR30086">
    <property type="entry name" value="ARGININE EXPORTER PROTEIN ARGO"/>
    <property type="match status" value="1"/>
</dbReference>
<dbReference type="InterPro" id="IPR001123">
    <property type="entry name" value="LeuE-type"/>
</dbReference>
<feature type="transmembrane region" description="Helical" evidence="6">
    <location>
        <begin position="139"/>
        <end position="163"/>
    </location>
</feature>
<dbReference type="Pfam" id="PF01810">
    <property type="entry name" value="LysE"/>
    <property type="match status" value="1"/>
</dbReference>
<name>A0A1M6I1Q8_9FIRM</name>
<evidence type="ECO:0000256" key="6">
    <source>
        <dbReference type="SAM" id="Phobius"/>
    </source>
</evidence>
<feature type="transmembrane region" description="Helical" evidence="6">
    <location>
        <begin position="175"/>
        <end position="194"/>
    </location>
</feature>
<keyword evidence="3 6" id="KW-0812">Transmembrane</keyword>
<dbReference type="GO" id="GO:0033228">
    <property type="term" value="P:cysteine export across plasma membrane"/>
    <property type="evidence" value="ECO:0007669"/>
    <property type="project" value="TreeGrafter"/>
</dbReference>
<organism evidence="7 8">
    <name type="scientific">Hespellia stercorisuis DSM 15480</name>
    <dbReference type="NCBI Taxonomy" id="1121950"/>
    <lineage>
        <taxon>Bacteria</taxon>
        <taxon>Bacillati</taxon>
        <taxon>Bacillota</taxon>
        <taxon>Clostridia</taxon>
        <taxon>Lachnospirales</taxon>
        <taxon>Lachnospiraceae</taxon>
        <taxon>Hespellia</taxon>
    </lineage>
</organism>
<evidence type="ECO:0000256" key="2">
    <source>
        <dbReference type="ARBA" id="ARBA00022475"/>
    </source>
</evidence>
<feature type="transmembrane region" description="Helical" evidence="6">
    <location>
        <begin position="111"/>
        <end position="133"/>
    </location>
</feature>
<dbReference type="RefSeq" id="WP_073103903.1">
    <property type="nucleotide sequence ID" value="NZ_FQZY01000006.1"/>
</dbReference>
<dbReference type="PANTHER" id="PTHR30086:SF20">
    <property type="entry name" value="ARGININE EXPORTER PROTEIN ARGO-RELATED"/>
    <property type="match status" value="1"/>
</dbReference>
<keyword evidence="4 6" id="KW-1133">Transmembrane helix</keyword>
<evidence type="ECO:0000256" key="4">
    <source>
        <dbReference type="ARBA" id="ARBA00022989"/>
    </source>
</evidence>
<feature type="transmembrane region" description="Helical" evidence="6">
    <location>
        <begin position="74"/>
        <end position="91"/>
    </location>
</feature>
<keyword evidence="8" id="KW-1185">Reference proteome</keyword>